<accession>M5RII1</accession>
<name>M5RII1_9BACT</name>
<dbReference type="AlphaFoldDB" id="M5RII1"/>
<gene>
    <name evidence="1" type="ORF">RMSM_04070</name>
</gene>
<protein>
    <submittedName>
        <fullName evidence="1">Uncharacterized protein</fullName>
    </submittedName>
</protein>
<sequence length="49" mass="5641">MSVFYSSADQDGVVEPKIQDRFKNDARSADNAFFVDSPSKQSKMIWKRL</sequence>
<dbReference type="EMBL" id="ANOG01000585">
    <property type="protein sequence ID" value="EMI19006.1"/>
    <property type="molecule type" value="Genomic_DNA"/>
</dbReference>
<evidence type="ECO:0000313" key="1">
    <source>
        <dbReference type="EMBL" id="EMI19006.1"/>
    </source>
</evidence>
<keyword evidence="2" id="KW-1185">Reference proteome</keyword>
<reference evidence="1 2" key="1">
    <citation type="journal article" date="2013" name="Mar. Genomics">
        <title>Expression of sulfatases in Rhodopirellula baltica and the diversity of sulfatases in the genus Rhodopirellula.</title>
        <authorList>
            <person name="Wegner C.E."/>
            <person name="Richter-Heitmann T."/>
            <person name="Klindworth A."/>
            <person name="Klockow C."/>
            <person name="Richter M."/>
            <person name="Achstetter T."/>
            <person name="Glockner F.O."/>
            <person name="Harder J."/>
        </authorList>
    </citation>
    <scope>NUCLEOTIDE SEQUENCE [LARGE SCALE GENOMIC DNA]</scope>
    <source>
        <strain evidence="1 2">SM1</strain>
    </source>
</reference>
<evidence type="ECO:0000313" key="2">
    <source>
        <dbReference type="Proteomes" id="UP000011991"/>
    </source>
</evidence>
<comment type="caution">
    <text evidence="1">The sequence shown here is derived from an EMBL/GenBank/DDBJ whole genome shotgun (WGS) entry which is preliminary data.</text>
</comment>
<dbReference type="PATRIC" id="fig|1265738.3.peg.4074"/>
<dbReference type="Proteomes" id="UP000011991">
    <property type="component" value="Unassembled WGS sequence"/>
</dbReference>
<proteinExistence type="predicted"/>
<organism evidence="1 2">
    <name type="scientific">Rhodopirellula maiorica SM1</name>
    <dbReference type="NCBI Taxonomy" id="1265738"/>
    <lineage>
        <taxon>Bacteria</taxon>
        <taxon>Pseudomonadati</taxon>
        <taxon>Planctomycetota</taxon>
        <taxon>Planctomycetia</taxon>
        <taxon>Pirellulales</taxon>
        <taxon>Pirellulaceae</taxon>
        <taxon>Novipirellula</taxon>
    </lineage>
</organism>